<reference evidence="2" key="1">
    <citation type="journal article" date="2012" name="BMC Genomics">
        <title>Characterisation of full-length cDNA sequences provides insights into the Eimeria tenella transcriptome.</title>
        <authorList>
            <person name="Amiruddin N."/>
            <person name="Lee X.W."/>
            <person name="Blake D.P."/>
            <person name="Suzuki Y."/>
            <person name="Tay Y.L."/>
            <person name="Lim L.S."/>
            <person name="Tomley F.M."/>
            <person name="Watanabe J."/>
            <person name="Sugimoto C."/>
            <person name="Wan K.L."/>
        </authorList>
    </citation>
    <scope>NUCLEOTIDE SEQUENCE</scope>
    <source>
        <strain evidence="2">Houghton</strain>
    </source>
</reference>
<name>H9BA75_EIMTE</name>
<protein>
    <submittedName>
        <fullName evidence="2">Uncharacterized protein</fullName>
    </submittedName>
</protein>
<organism evidence="2">
    <name type="scientific">Eimeria tenella</name>
    <name type="common">Coccidian parasite</name>
    <dbReference type="NCBI Taxonomy" id="5802"/>
    <lineage>
        <taxon>Eukaryota</taxon>
        <taxon>Sar</taxon>
        <taxon>Alveolata</taxon>
        <taxon>Apicomplexa</taxon>
        <taxon>Conoidasida</taxon>
        <taxon>Coccidia</taxon>
        <taxon>Eucoccidiorida</taxon>
        <taxon>Eimeriorina</taxon>
        <taxon>Eimeriidae</taxon>
        <taxon>Eimeria</taxon>
    </lineage>
</organism>
<sequence length="136" mass="15093">MTHLKHRPIRGKRTAKAYQNHLDGMCPTVTKQEDQSPANSRQFRDSGDLQGEELPATSVKPPRQQPVLESVSMPMGLQPVAEKTAAELIAPGNLHDTPMNTVFYWENITSGHAHMIAAKEREHACAFLTSYNVCAK</sequence>
<dbReference type="AlphaFoldDB" id="H9BA75"/>
<dbReference type="EMBL" id="JN987662">
    <property type="protein sequence ID" value="AET50885.1"/>
    <property type="molecule type" value="mRNA"/>
</dbReference>
<proteinExistence type="evidence at transcript level"/>
<evidence type="ECO:0000256" key="1">
    <source>
        <dbReference type="SAM" id="MobiDB-lite"/>
    </source>
</evidence>
<accession>H9BA75</accession>
<feature type="region of interest" description="Disordered" evidence="1">
    <location>
        <begin position="27"/>
        <end position="65"/>
    </location>
</feature>
<evidence type="ECO:0000313" key="2">
    <source>
        <dbReference type="EMBL" id="AET50885.1"/>
    </source>
</evidence>